<keyword evidence="1" id="KW-0732">Signal</keyword>
<feature type="chain" id="PRO_5045836108" evidence="1">
    <location>
        <begin position="24"/>
        <end position="447"/>
    </location>
</feature>
<dbReference type="SUPFAM" id="SSF56935">
    <property type="entry name" value="Porins"/>
    <property type="match status" value="1"/>
</dbReference>
<evidence type="ECO:0000313" key="2">
    <source>
        <dbReference type="EMBL" id="MBS2213413.1"/>
    </source>
</evidence>
<protein>
    <submittedName>
        <fullName evidence="2">Uncharacterized protein</fullName>
    </submittedName>
</protein>
<evidence type="ECO:0000313" key="3">
    <source>
        <dbReference type="Proteomes" id="UP000721861"/>
    </source>
</evidence>
<reference evidence="2 3" key="1">
    <citation type="journal article" date="2014" name="Int. J. Syst. Evol. Microbiol.">
        <title>Carboxylicivirga gen. nov. in the family Marinilabiliaceae with two novel species, Carboxylicivirga mesophila sp. nov. and Carboxylicivirga taeanensis sp. nov., and reclassification of Cytophaga fermentans as Saccharicrinis fermentans gen. nov., comb. nov.</title>
        <authorList>
            <person name="Yang S.H."/>
            <person name="Seo H.S."/>
            <person name="Woo J.H."/>
            <person name="Oh H.M."/>
            <person name="Jang H."/>
            <person name="Lee J.H."/>
            <person name="Kim S.J."/>
            <person name="Kwon K.K."/>
        </authorList>
    </citation>
    <scope>NUCLEOTIDE SEQUENCE [LARGE SCALE GENOMIC DNA]</scope>
    <source>
        <strain evidence="2 3">JCM 18290</strain>
    </source>
</reference>
<dbReference type="Gene3D" id="2.40.160.60">
    <property type="entry name" value="Outer membrane protein transport protein (OMPP1/FadL/TodX)"/>
    <property type="match status" value="1"/>
</dbReference>
<gene>
    <name evidence="2" type="ORF">KEM09_18505</name>
</gene>
<organism evidence="2 3">
    <name type="scientific">Carboxylicivirga mesophila</name>
    <dbReference type="NCBI Taxonomy" id="1166478"/>
    <lineage>
        <taxon>Bacteria</taxon>
        <taxon>Pseudomonadati</taxon>
        <taxon>Bacteroidota</taxon>
        <taxon>Bacteroidia</taxon>
        <taxon>Marinilabiliales</taxon>
        <taxon>Marinilabiliaceae</taxon>
        <taxon>Carboxylicivirga</taxon>
    </lineage>
</organism>
<evidence type="ECO:0000256" key="1">
    <source>
        <dbReference type="SAM" id="SignalP"/>
    </source>
</evidence>
<dbReference type="EMBL" id="JAGUCN010000027">
    <property type="protein sequence ID" value="MBS2213413.1"/>
    <property type="molecule type" value="Genomic_DNA"/>
</dbReference>
<feature type="signal peptide" evidence="1">
    <location>
        <begin position="1"/>
        <end position="23"/>
    </location>
</feature>
<name>A0ABS5KG24_9BACT</name>
<comment type="caution">
    <text evidence="2">The sequence shown here is derived from an EMBL/GenBank/DDBJ whole genome shotgun (WGS) entry which is preliminary data.</text>
</comment>
<dbReference type="RefSeq" id="WP_212230568.1">
    <property type="nucleotide sequence ID" value="NZ_JAGUCN010000027.1"/>
</dbReference>
<keyword evidence="3" id="KW-1185">Reference proteome</keyword>
<accession>A0ABS5KG24</accession>
<proteinExistence type="predicted"/>
<sequence>MHNIYKVVVTFLLVAFASHLATAQNRTYSPYSRYGLGDLQSGGFGRNAAMGHTGIALTSSYNLNNINPASYFSMDSVSFFFEGGLTGFDQKIMSENSSARFSDINFSYFAIGYPVSKWGFMSIGVKPESLAGYQFFDDNASDDILVSDGNYTKSDYIGSGNTTKAYAGLALSPIKNLSFGAHFSFVFGSVDHYSIAQFPNDPFAFKLATSERISINDFYMDFGAQYKFNLKERHNMVIGAVYHPQTGIKGKVKKLVTAGTNFDRDGTTIINADTLRFTETKFGGNALELPEKIGVGVAYNIDDLMTITADYSLARWSDAQFPTLSTSTNDPDAFTVGDEQKFAFGVEFIPNYRSASFYPSRIKYRIGTSYTQEYLVTPQSAGGDHLRDFGITFGMGLPLKRSKTSFNLAFEWGQRGTTDNSLIKENYMRLSMNLTLHEYWFMKRKFD</sequence>
<dbReference type="Proteomes" id="UP000721861">
    <property type="component" value="Unassembled WGS sequence"/>
</dbReference>